<dbReference type="OrthoDB" id="260519at2759"/>
<evidence type="ECO:0000313" key="7">
    <source>
        <dbReference type="EMBL" id="CAH0367240.1"/>
    </source>
</evidence>
<dbReference type="InterPro" id="IPR036400">
    <property type="entry name" value="Cyt_B5-like_heme/steroid_sf"/>
</dbReference>
<evidence type="ECO:0000256" key="3">
    <source>
        <dbReference type="ARBA" id="ARBA00023004"/>
    </source>
</evidence>
<dbReference type="PANTHER" id="PTHR19359:SF25">
    <property type="entry name" value="CYTOCHROME B5 HEME-BINDING DOMAIN-CONTAINING PROTEIN"/>
    <property type="match status" value="1"/>
</dbReference>
<dbReference type="SMART" id="SM01117">
    <property type="entry name" value="Cyt-b5"/>
    <property type="match status" value="1"/>
</dbReference>
<dbReference type="Pfam" id="PF00173">
    <property type="entry name" value="Cyt-b5"/>
    <property type="match status" value="1"/>
</dbReference>
<dbReference type="InterPro" id="IPR001199">
    <property type="entry name" value="Cyt_B5-like_heme/steroid-bd"/>
</dbReference>
<evidence type="ECO:0000259" key="6">
    <source>
        <dbReference type="PROSITE" id="PS50255"/>
    </source>
</evidence>
<keyword evidence="8" id="KW-1185">Reference proteome</keyword>
<comment type="similarity">
    <text evidence="4">Belongs to the cytochrome b5 family.</text>
</comment>
<proteinExistence type="inferred from homology"/>
<feature type="domain" description="Cytochrome b5 heme-binding" evidence="6">
    <location>
        <begin position="22"/>
        <end position="105"/>
    </location>
</feature>
<dbReference type="PANTHER" id="PTHR19359">
    <property type="entry name" value="CYTOCHROME B5"/>
    <property type="match status" value="1"/>
</dbReference>
<dbReference type="InterPro" id="IPR050668">
    <property type="entry name" value="Cytochrome_b5"/>
</dbReference>
<evidence type="ECO:0000313" key="8">
    <source>
        <dbReference type="Proteomes" id="UP000789595"/>
    </source>
</evidence>
<dbReference type="SUPFAM" id="SSF55856">
    <property type="entry name" value="Cytochrome b5-like heme/steroid binding domain"/>
    <property type="match status" value="1"/>
</dbReference>
<dbReference type="GO" id="GO:0046872">
    <property type="term" value="F:metal ion binding"/>
    <property type="evidence" value="ECO:0007669"/>
    <property type="project" value="UniProtKB-KW"/>
</dbReference>
<dbReference type="InterPro" id="IPR043136">
    <property type="entry name" value="B30.2/SPRY_sf"/>
</dbReference>
<dbReference type="PROSITE" id="PS50255">
    <property type="entry name" value="CYTOCHROME_B5_2"/>
    <property type="match status" value="1"/>
</dbReference>
<dbReference type="Proteomes" id="UP000789595">
    <property type="component" value="Unassembled WGS sequence"/>
</dbReference>
<dbReference type="GO" id="GO:0020037">
    <property type="term" value="F:heme binding"/>
    <property type="evidence" value="ECO:0007669"/>
    <property type="project" value="TreeGrafter"/>
</dbReference>
<keyword evidence="3" id="KW-0408">Iron</keyword>
<dbReference type="Gene3D" id="3.10.120.10">
    <property type="entry name" value="Cytochrome b5-like heme/steroid binding domain"/>
    <property type="match status" value="1"/>
</dbReference>
<comment type="caution">
    <text evidence="7">The sequence shown here is derived from an EMBL/GenBank/DDBJ whole genome shotgun (WGS) entry which is preliminary data.</text>
</comment>
<feature type="region of interest" description="Disordered" evidence="5">
    <location>
        <begin position="1"/>
        <end position="21"/>
    </location>
</feature>
<gene>
    <name evidence="7" type="ORF">PECAL_2P02540</name>
</gene>
<protein>
    <recommendedName>
        <fullName evidence="6">Cytochrome b5 heme-binding domain-containing protein</fullName>
    </recommendedName>
</protein>
<dbReference type="EMBL" id="CAKKNE010000002">
    <property type="protein sequence ID" value="CAH0367240.1"/>
    <property type="molecule type" value="Genomic_DNA"/>
</dbReference>
<keyword evidence="1" id="KW-0349">Heme</keyword>
<organism evidence="7 8">
    <name type="scientific">Pelagomonas calceolata</name>
    <dbReference type="NCBI Taxonomy" id="35677"/>
    <lineage>
        <taxon>Eukaryota</taxon>
        <taxon>Sar</taxon>
        <taxon>Stramenopiles</taxon>
        <taxon>Ochrophyta</taxon>
        <taxon>Pelagophyceae</taxon>
        <taxon>Pelagomonadales</taxon>
        <taxon>Pelagomonadaceae</taxon>
        <taxon>Pelagomonas</taxon>
    </lineage>
</organism>
<dbReference type="AlphaFoldDB" id="A0A8J2WVG3"/>
<accession>A0A8J2WVG3</accession>
<dbReference type="Gene3D" id="2.60.120.920">
    <property type="match status" value="1"/>
</dbReference>
<sequence>MDEPPATPVRPEQRPSRAPSRTTAYTLADVRKHNTKEDGWIVVDGIVYDITNFARNHPGWTAGGMTSTALAIEHALGTECSEEFHELHTPGQLRTLQAYAIGHLAVSLDEAIHLDAATNLGKSLGEDHEDVEEAFDLPEVLLHRICLLLDVRSVARAARSGGALARHVNDYGRGDARHFLPLPLPASRPKVRRASGYWHFCKRHRGEVHPGGGEVLPEEVEGIKARLQGMWHALPDDEKLRWGAEAPMVRGDSVERKPRGISIDGRDVSASPRWMQWNRVLDVLTPLASPQFLFEVEITSMRALTLDIGVAETTQSQNLSLDESYKANCREWYVDGAGRAVQKVRNRDKDEVSFAFGRRYGVGRVVGVYRRGSGVGFSLDGVDLGVAFEDVPRNVHPFVRFPTGGVHGQRGDAVRLAAGRPLILTSGEPPPGPLDGRLVVQQFGPELDDWIDLRVNPRRTTVRTLRKLITTVLNARAARVGAEPASPEIVDVHFLKAIAGSKEDPRARARSGVLRAGLDDSYRSRSGVVAEKLLDRPLESFGLSFLANGVQSRPIYVNLIRDIS</sequence>
<evidence type="ECO:0000256" key="5">
    <source>
        <dbReference type="SAM" id="MobiDB-lite"/>
    </source>
</evidence>
<keyword evidence="2" id="KW-0479">Metal-binding</keyword>
<evidence type="ECO:0000256" key="1">
    <source>
        <dbReference type="ARBA" id="ARBA00022617"/>
    </source>
</evidence>
<dbReference type="GO" id="GO:0016020">
    <property type="term" value="C:membrane"/>
    <property type="evidence" value="ECO:0007669"/>
    <property type="project" value="TreeGrafter"/>
</dbReference>
<evidence type="ECO:0000256" key="2">
    <source>
        <dbReference type="ARBA" id="ARBA00022723"/>
    </source>
</evidence>
<reference evidence="7" key="1">
    <citation type="submission" date="2021-11" db="EMBL/GenBank/DDBJ databases">
        <authorList>
            <consortium name="Genoscope - CEA"/>
            <person name="William W."/>
        </authorList>
    </citation>
    <scope>NUCLEOTIDE SEQUENCE</scope>
</reference>
<name>A0A8J2WVG3_9STRA</name>
<evidence type="ECO:0000256" key="4">
    <source>
        <dbReference type="ARBA" id="ARBA00038168"/>
    </source>
</evidence>
<dbReference type="CDD" id="cd00084">
    <property type="entry name" value="HMG-box_SF"/>
    <property type="match status" value="1"/>
</dbReference>